<name>A0A1M4TKK5_9FIRM</name>
<gene>
    <name evidence="4" type="ORF">SAMN02745218_00327</name>
</gene>
<dbReference type="Pfam" id="PF12055">
    <property type="entry name" value="DUF3536"/>
    <property type="match status" value="1"/>
</dbReference>
<keyword evidence="2" id="KW-0119">Carbohydrate metabolism</keyword>
<comment type="similarity">
    <text evidence="1">Belongs to the glycosyl hydrolase 57 family.</text>
</comment>
<dbReference type="InterPro" id="IPR004300">
    <property type="entry name" value="Glyco_hydro_57_N"/>
</dbReference>
<keyword evidence="4" id="KW-0378">Hydrolase</keyword>
<dbReference type="GO" id="GO:0016787">
    <property type="term" value="F:hydrolase activity"/>
    <property type="evidence" value="ECO:0007669"/>
    <property type="project" value="UniProtKB-KW"/>
</dbReference>
<feature type="domain" description="Glycoside hydrolase family 57 N-terminal" evidence="3">
    <location>
        <begin position="39"/>
        <end position="312"/>
    </location>
</feature>
<sequence>MERYICIHGHFYQPPRENPWLEDVELQDSAYPYHDWNERITAECYEPNTASRILDADGWIRKIVNNYSRISFNFGPTLLSWMEKHEPEVLRAIVEADRLSRERFSGHGSALAQAYNHMIMPLANRRDKYTQVIWGIKDFEYRFGRRPEGMWLPETAVDLETLEIMAEQGVRFTILAPYQARRFRRIGTDTWQDVGPGGIDPTVPYLINLPASGRTISVFFYNADISRAVAFEGLLLNGENFARRLISAFNTGRPETQLVHIATDGETYGHHHPHGDMALAYALNYIETNKAARITNYGEFLEKHPATMEVEINENTAWSCAHGVERWRNNCGCNSGQHPGWSQAWRAPLRNALNWLRNTIAPMYEEEARRFLKDPWAARNDYIEVILDRSTGSLNRFLNKHAARPLEENEQVRVLKLLEMQRHAMLMFTSCGWFFDEISGIETVQVLQYACRVIQLAQELFGKSLEQPFLEILSQAKSNIPEHKDGAHVYEKFAKPAMVDLVKVGAHYAISSLFESYDEHSRIYSYTVLREDSINRLAGAAKLTLGKARVTSEITREGVTIVYGVVNFGYPSINGGVRVYQDEESYRKMVEEVAGAFDRVDFPEVVRLLDQYFHGSTFSLKHLFRDKQREILDVILDSTLEEVAGDYRRIYERHAPLMRLLQELNIPQPNVLRAAAEFVINTSLRQAFSEKFLDLERIKALLEEARMTSINLDGASLSYALKKTLNKLGEELRRHPTDLSLLEHLATTCNLVRSLPFEVDMWKVQNNYYCLLQTIYQDLRQKADQGDEEARTWVERFGSLGDCLGIKRNR</sequence>
<dbReference type="Gene3D" id="3.20.110.20">
    <property type="match status" value="1"/>
</dbReference>
<dbReference type="Proteomes" id="UP000184196">
    <property type="component" value="Unassembled WGS sequence"/>
</dbReference>
<dbReference type="InterPro" id="IPR052046">
    <property type="entry name" value="GH57_Enzymes"/>
</dbReference>
<reference evidence="5" key="1">
    <citation type="submission" date="2016-11" db="EMBL/GenBank/DDBJ databases">
        <authorList>
            <person name="Varghese N."/>
            <person name="Submissions S."/>
        </authorList>
    </citation>
    <scope>NUCLEOTIDE SEQUENCE [LARGE SCALE GENOMIC DNA]</scope>
    <source>
        <strain evidence="5">DSM 11792</strain>
    </source>
</reference>
<evidence type="ECO:0000259" key="3">
    <source>
        <dbReference type="Pfam" id="PF03065"/>
    </source>
</evidence>
<keyword evidence="5" id="KW-1185">Reference proteome</keyword>
<dbReference type="InterPro" id="IPR011330">
    <property type="entry name" value="Glyco_hydro/deAcase_b/a-brl"/>
</dbReference>
<dbReference type="PANTHER" id="PTHR36306">
    <property type="entry name" value="ALPHA-AMYLASE-RELATED-RELATED"/>
    <property type="match status" value="1"/>
</dbReference>
<evidence type="ECO:0000256" key="1">
    <source>
        <dbReference type="ARBA" id="ARBA00006821"/>
    </source>
</evidence>
<dbReference type="SUPFAM" id="SSF88713">
    <property type="entry name" value="Glycoside hydrolase/deacetylase"/>
    <property type="match status" value="1"/>
</dbReference>
<evidence type="ECO:0000313" key="4">
    <source>
        <dbReference type="EMBL" id="SHE44894.1"/>
    </source>
</evidence>
<dbReference type="RefSeq" id="WP_073162663.1">
    <property type="nucleotide sequence ID" value="NZ_FQUW01000005.1"/>
</dbReference>
<dbReference type="PANTHER" id="PTHR36306:SF3">
    <property type="entry name" value="GLYCOSIDE HYDROLASE FAMILY 57"/>
    <property type="match status" value="1"/>
</dbReference>
<proteinExistence type="inferred from homology"/>
<protein>
    <submittedName>
        <fullName evidence="4">Glycosyl hydrolase family 57</fullName>
    </submittedName>
</protein>
<dbReference type="Pfam" id="PF03065">
    <property type="entry name" value="Glyco_hydro_57"/>
    <property type="match status" value="1"/>
</dbReference>
<dbReference type="AlphaFoldDB" id="A0A1M4TKK5"/>
<dbReference type="GO" id="GO:0005975">
    <property type="term" value="P:carbohydrate metabolic process"/>
    <property type="evidence" value="ECO:0007669"/>
    <property type="project" value="InterPro"/>
</dbReference>
<organism evidence="4 5">
    <name type="scientific">Desulfofundulus australicus DSM 11792</name>
    <dbReference type="NCBI Taxonomy" id="1121425"/>
    <lineage>
        <taxon>Bacteria</taxon>
        <taxon>Bacillati</taxon>
        <taxon>Bacillota</taxon>
        <taxon>Clostridia</taxon>
        <taxon>Eubacteriales</taxon>
        <taxon>Peptococcaceae</taxon>
        <taxon>Desulfofundulus</taxon>
    </lineage>
</organism>
<evidence type="ECO:0000313" key="5">
    <source>
        <dbReference type="Proteomes" id="UP000184196"/>
    </source>
</evidence>
<dbReference type="InterPro" id="IPR021923">
    <property type="entry name" value="DUF3536"/>
</dbReference>
<accession>A0A1M4TKK5</accession>
<dbReference type="CDD" id="cd10797">
    <property type="entry name" value="GH57N_APU_like_1"/>
    <property type="match status" value="1"/>
</dbReference>
<dbReference type="EMBL" id="FQUW01000005">
    <property type="protein sequence ID" value="SHE44894.1"/>
    <property type="molecule type" value="Genomic_DNA"/>
</dbReference>
<evidence type="ECO:0000256" key="2">
    <source>
        <dbReference type="ARBA" id="ARBA00023277"/>
    </source>
</evidence>
<dbReference type="OrthoDB" id="9757977at2"/>